<dbReference type="AlphaFoldDB" id="A0A9P6NEJ5"/>
<feature type="region of interest" description="Disordered" evidence="1">
    <location>
        <begin position="1"/>
        <end position="21"/>
    </location>
</feature>
<proteinExistence type="predicted"/>
<dbReference type="Proteomes" id="UP000886653">
    <property type="component" value="Unassembled WGS sequence"/>
</dbReference>
<organism evidence="2 3">
    <name type="scientific">Cronartium quercuum f. sp. fusiforme G11</name>
    <dbReference type="NCBI Taxonomy" id="708437"/>
    <lineage>
        <taxon>Eukaryota</taxon>
        <taxon>Fungi</taxon>
        <taxon>Dikarya</taxon>
        <taxon>Basidiomycota</taxon>
        <taxon>Pucciniomycotina</taxon>
        <taxon>Pucciniomycetes</taxon>
        <taxon>Pucciniales</taxon>
        <taxon>Coleosporiaceae</taxon>
        <taxon>Cronartium</taxon>
    </lineage>
</organism>
<sequence length="77" mass="8442">MSIPATTPSKPSAAQFKSPPQATNARTHFFSQAGSRGCDGMVGVGENECKMIKVEGFLRMIKVEVDFRWSQCMSTLQ</sequence>
<reference evidence="2" key="1">
    <citation type="submission" date="2013-11" db="EMBL/GenBank/DDBJ databases">
        <title>Genome sequence of the fusiform rust pathogen reveals effectors for host alternation and coevolution with pine.</title>
        <authorList>
            <consortium name="DOE Joint Genome Institute"/>
            <person name="Smith K."/>
            <person name="Pendleton A."/>
            <person name="Kubisiak T."/>
            <person name="Anderson C."/>
            <person name="Salamov A."/>
            <person name="Aerts A."/>
            <person name="Riley R."/>
            <person name="Clum A."/>
            <person name="Lindquist E."/>
            <person name="Ence D."/>
            <person name="Campbell M."/>
            <person name="Kronenberg Z."/>
            <person name="Feau N."/>
            <person name="Dhillon B."/>
            <person name="Hamelin R."/>
            <person name="Burleigh J."/>
            <person name="Smith J."/>
            <person name="Yandell M."/>
            <person name="Nelson C."/>
            <person name="Grigoriev I."/>
            <person name="Davis J."/>
        </authorList>
    </citation>
    <scope>NUCLEOTIDE SEQUENCE</scope>
    <source>
        <strain evidence="2">G11</strain>
    </source>
</reference>
<protein>
    <submittedName>
        <fullName evidence="2">Uncharacterized protein</fullName>
    </submittedName>
</protein>
<gene>
    <name evidence="2" type="ORF">CROQUDRAFT_662366</name>
</gene>
<evidence type="ECO:0000313" key="2">
    <source>
        <dbReference type="EMBL" id="KAG0142578.1"/>
    </source>
</evidence>
<accession>A0A9P6NEJ5</accession>
<evidence type="ECO:0000313" key="3">
    <source>
        <dbReference type="Proteomes" id="UP000886653"/>
    </source>
</evidence>
<evidence type="ECO:0000256" key="1">
    <source>
        <dbReference type="SAM" id="MobiDB-lite"/>
    </source>
</evidence>
<comment type="caution">
    <text evidence="2">The sequence shown here is derived from an EMBL/GenBank/DDBJ whole genome shotgun (WGS) entry which is preliminary data.</text>
</comment>
<keyword evidence="3" id="KW-1185">Reference proteome</keyword>
<name>A0A9P6NEJ5_9BASI</name>
<feature type="compositionally biased region" description="Polar residues" evidence="1">
    <location>
        <begin position="1"/>
        <end position="12"/>
    </location>
</feature>
<dbReference type="EMBL" id="MU167344">
    <property type="protein sequence ID" value="KAG0142578.1"/>
    <property type="molecule type" value="Genomic_DNA"/>
</dbReference>